<dbReference type="Proteomes" id="UP001148662">
    <property type="component" value="Unassembled WGS sequence"/>
</dbReference>
<reference evidence="1" key="1">
    <citation type="submission" date="2022-07" db="EMBL/GenBank/DDBJ databases">
        <title>Genome Sequence of Phlebia brevispora.</title>
        <authorList>
            <person name="Buettner E."/>
        </authorList>
    </citation>
    <scope>NUCLEOTIDE SEQUENCE</scope>
    <source>
        <strain evidence="1">MPL23</strain>
    </source>
</reference>
<sequence length="411" mass="42120">MTATRLAVLSLPLLFTRALSELTPTAPGPGQTFNAGSECTIEWQADESGTWTNVTIDLKSGSNDNQTLVTNVVSGLDGTDSSLTPYTWTCPEVDPYSAIYFYEFTNNGDTSTAQWTTRFTIASPTDDSVTPPNSVQPNGDPIPWGSGHLAGDDAGAGGDDEETAGDDANAESIGVNQVDFQDLSRSKSQPESQDASGHDDSEDRGNDREDPSDSDTGSNDSQSSDSDSSDENSDDENSPSFSHGRTKNDPTTDSPADDSGTNSGDDKSGDDKTAVAGSTSESDSPKSSAPETAKLEAPTETSYPPKAAPQAPSSASASSTSAVHAKAVTVPGPGATTAASTGKSLPTPGLPSSAKAHASAASAASPASSGTCQCPGSEKAGLKLANGSAEREKISGWVMLYPLIVTLLVLY</sequence>
<comment type="caution">
    <text evidence="1">The sequence shown here is derived from an EMBL/GenBank/DDBJ whole genome shotgun (WGS) entry which is preliminary data.</text>
</comment>
<gene>
    <name evidence="1" type="ORF">NM688_g3698</name>
</gene>
<keyword evidence="2" id="KW-1185">Reference proteome</keyword>
<evidence type="ECO:0000313" key="1">
    <source>
        <dbReference type="EMBL" id="KAJ3553280.1"/>
    </source>
</evidence>
<accession>A0ACC1T5D9</accession>
<protein>
    <submittedName>
        <fullName evidence="1">Uncharacterized protein</fullName>
    </submittedName>
</protein>
<dbReference type="EMBL" id="JANHOG010000557">
    <property type="protein sequence ID" value="KAJ3553280.1"/>
    <property type="molecule type" value="Genomic_DNA"/>
</dbReference>
<evidence type="ECO:0000313" key="2">
    <source>
        <dbReference type="Proteomes" id="UP001148662"/>
    </source>
</evidence>
<proteinExistence type="predicted"/>
<organism evidence="1 2">
    <name type="scientific">Phlebia brevispora</name>
    <dbReference type="NCBI Taxonomy" id="194682"/>
    <lineage>
        <taxon>Eukaryota</taxon>
        <taxon>Fungi</taxon>
        <taxon>Dikarya</taxon>
        <taxon>Basidiomycota</taxon>
        <taxon>Agaricomycotina</taxon>
        <taxon>Agaricomycetes</taxon>
        <taxon>Polyporales</taxon>
        <taxon>Meruliaceae</taxon>
        <taxon>Phlebia</taxon>
    </lineage>
</organism>
<name>A0ACC1T5D9_9APHY</name>